<comment type="similarity">
    <text evidence="1 4">Belongs to the short-chain dehydrogenases/reductases (SDR) family.</text>
</comment>
<protein>
    <recommendedName>
        <fullName evidence="7">NADPH-dependent 1-acyldihydroxyacetone phosphate reductase</fullName>
    </recommendedName>
</protein>
<evidence type="ECO:0000256" key="4">
    <source>
        <dbReference type="RuleBase" id="RU000363"/>
    </source>
</evidence>
<organism evidence="5 6">
    <name type="scientific">Fusarium kuroshium</name>
    <dbReference type="NCBI Taxonomy" id="2010991"/>
    <lineage>
        <taxon>Eukaryota</taxon>
        <taxon>Fungi</taxon>
        <taxon>Dikarya</taxon>
        <taxon>Ascomycota</taxon>
        <taxon>Pezizomycotina</taxon>
        <taxon>Sordariomycetes</taxon>
        <taxon>Hypocreomycetidae</taxon>
        <taxon>Hypocreales</taxon>
        <taxon>Nectriaceae</taxon>
        <taxon>Fusarium</taxon>
        <taxon>Fusarium solani species complex</taxon>
    </lineage>
</organism>
<dbReference type="GO" id="GO:0000140">
    <property type="term" value="F:acylglycerone-phosphate reductase (NADP+) activity"/>
    <property type="evidence" value="ECO:0007669"/>
    <property type="project" value="TreeGrafter"/>
</dbReference>
<evidence type="ECO:0000313" key="5">
    <source>
        <dbReference type="EMBL" id="RMJ17220.1"/>
    </source>
</evidence>
<name>A0A3M2SI36_9HYPO</name>
<dbReference type="EMBL" id="NKUJ01000036">
    <property type="protein sequence ID" value="RMJ17220.1"/>
    <property type="molecule type" value="Genomic_DNA"/>
</dbReference>
<dbReference type="GO" id="GO:0004806">
    <property type="term" value="F:triacylglycerol lipase activity"/>
    <property type="evidence" value="ECO:0007669"/>
    <property type="project" value="TreeGrafter"/>
</dbReference>
<evidence type="ECO:0008006" key="7">
    <source>
        <dbReference type="Google" id="ProtNLM"/>
    </source>
</evidence>
<keyword evidence="3" id="KW-0560">Oxidoreductase</keyword>
<dbReference type="GO" id="GO:0005783">
    <property type="term" value="C:endoplasmic reticulum"/>
    <property type="evidence" value="ECO:0007669"/>
    <property type="project" value="TreeGrafter"/>
</dbReference>
<dbReference type="CDD" id="cd05374">
    <property type="entry name" value="17beta-HSD-like_SDR_c"/>
    <property type="match status" value="1"/>
</dbReference>
<dbReference type="Pfam" id="PF00106">
    <property type="entry name" value="adh_short"/>
    <property type="match status" value="1"/>
</dbReference>
<dbReference type="Proteomes" id="UP000277212">
    <property type="component" value="Unassembled WGS sequence"/>
</dbReference>
<dbReference type="PROSITE" id="PS00061">
    <property type="entry name" value="ADH_SHORT"/>
    <property type="match status" value="1"/>
</dbReference>
<dbReference type="PANTHER" id="PTHR44169:SF6">
    <property type="entry name" value="NADPH-DEPENDENT 1-ACYLDIHYDROXYACETONE PHOSPHATE REDUCTASE"/>
    <property type="match status" value="1"/>
</dbReference>
<keyword evidence="2" id="KW-0521">NADP</keyword>
<sequence length="290" mass="31270">MASKDTKTKRSVLITGCSDGGIGAALAVAFHNAGLNVYATTRNPDKMKHLASLGIKTLTLDVLSETSIAECVKQVPSLDILVNNAGAPHMMPVLDMDISAAKKLFDLNFWSHIAVTKAFAPLLLKSSSGMVVNQTSIGAVAAVPFQGVYNSSKAAMVMMSDTLRLELQPFGIKVVDLRTGIVKSNLIENGLLIKPAILPEASIYEPAKDIVEAAIRQEGYLGLGLEPQDWADAVVRDLLKKNPPPVIWRGEMAFGVWFGSFLPLGAMYKAAKKLVMFDEADVIVRRSNKM</sequence>
<comment type="caution">
    <text evidence="5">The sequence shown here is derived from an EMBL/GenBank/DDBJ whole genome shotgun (WGS) entry which is preliminary data.</text>
</comment>
<dbReference type="PANTHER" id="PTHR44169">
    <property type="entry name" value="NADPH-DEPENDENT 1-ACYLDIHYDROXYACETONE PHOSPHATE REDUCTASE"/>
    <property type="match status" value="1"/>
</dbReference>
<dbReference type="STRING" id="2010991.A0A3M2SI36"/>
<dbReference type="GO" id="GO:0019433">
    <property type="term" value="P:triglyceride catabolic process"/>
    <property type="evidence" value="ECO:0007669"/>
    <property type="project" value="TreeGrafter"/>
</dbReference>
<dbReference type="SUPFAM" id="SSF51735">
    <property type="entry name" value="NAD(P)-binding Rossmann-fold domains"/>
    <property type="match status" value="1"/>
</dbReference>
<dbReference type="OrthoDB" id="2102561at2759"/>
<dbReference type="InterPro" id="IPR036291">
    <property type="entry name" value="NAD(P)-bd_dom_sf"/>
</dbReference>
<keyword evidence="6" id="KW-1185">Reference proteome</keyword>
<gene>
    <name evidence="5" type="ORF">CDV36_003125</name>
</gene>
<evidence type="ECO:0000256" key="2">
    <source>
        <dbReference type="ARBA" id="ARBA00022857"/>
    </source>
</evidence>
<dbReference type="Gene3D" id="3.40.50.720">
    <property type="entry name" value="NAD(P)-binding Rossmann-like Domain"/>
    <property type="match status" value="1"/>
</dbReference>
<dbReference type="PRINTS" id="PR00080">
    <property type="entry name" value="SDRFAMILY"/>
</dbReference>
<evidence type="ECO:0000256" key="3">
    <source>
        <dbReference type="ARBA" id="ARBA00023002"/>
    </source>
</evidence>
<evidence type="ECO:0000256" key="1">
    <source>
        <dbReference type="ARBA" id="ARBA00006484"/>
    </source>
</evidence>
<dbReference type="InterPro" id="IPR002347">
    <property type="entry name" value="SDR_fam"/>
</dbReference>
<dbReference type="PRINTS" id="PR00081">
    <property type="entry name" value="GDHRDH"/>
</dbReference>
<dbReference type="GO" id="GO:0006654">
    <property type="term" value="P:phosphatidic acid biosynthetic process"/>
    <property type="evidence" value="ECO:0007669"/>
    <property type="project" value="TreeGrafter"/>
</dbReference>
<reference evidence="5 6" key="1">
    <citation type="submission" date="2017-06" db="EMBL/GenBank/DDBJ databases">
        <title>Comparative genomic analysis of Ambrosia Fusariam Clade fungi.</title>
        <authorList>
            <person name="Stajich J.E."/>
            <person name="Carrillo J."/>
            <person name="Kijimoto T."/>
            <person name="Eskalen A."/>
            <person name="O'Donnell K."/>
            <person name="Kasson M."/>
        </authorList>
    </citation>
    <scope>NUCLEOTIDE SEQUENCE [LARGE SCALE GENOMIC DNA]</scope>
    <source>
        <strain evidence="5">UCR3666</strain>
    </source>
</reference>
<dbReference type="AlphaFoldDB" id="A0A3M2SI36"/>
<proteinExistence type="inferred from homology"/>
<dbReference type="InterPro" id="IPR020904">
    <property type="entry name" value="Sc_DH/Rdtase_CS"/>
</dbReference>
<accession>A0A3M2SI36</accession>
<dbReference type="GO" id="GO:0005811">
    <property type="term" value="C:lipid droplet"/>
    <property type="evidence" value="ECO:0007669"/>
    <property type="project" value="TreeGrafter"/>
</dbReference>
<evidence type="ECO:0000313" key="6">
    <source>
        <dbReference type="Proteomes" id="UP000277212"/>
    </source>
</evidence>